<organism evidence="1 2">
    <name type="scientific">Glossina austeni</name>
    <name type="common">Savannah tsetse fly</name>
    <dbReference type="NCBI Taxonomy" id="7395"/>
    <lineage>
        <taxon>Eukaryota</taxon>
        <taxon>Metazoa</taxon>
        <taxon>Ecdysozoa</taxon>
        <taxon>Arthropoda</taxon>
        <taxon>Hexapoda</taxon>
        <taxon>Insecta</taxon>
        <taxon>Pterygota</taxon>
        <taxon>Neoptera</taxon>
        <taxon>Endopterygota</taxon>
        <taxon>Diptera</taxon>
        <taxon>Brachycera</taxon>
        <taxon>Muscomorpha</taxon>
        <taxon>Hippoboscoidea</taxon>
        <taxon>Glossinidae</taxon>
        <taxon>Glossina</taxon>
    </lineage>
</organism>
<protein>
    <submittedName>
        <fullName evidence="1">Uncharacterized protein</fullName>
    </submittedName>
</protein>
<keyword evidence="2" id="KW-1185">Reference proteome</keyword>
<evidence type="ECO:0000313" key="2">
    <source>
        <dbReference type="Proteomes" id="UP000078200"/>
    </source>
</evidence>
<evidence type="ECO:0000313" key="1">
    <source>
        <dbReference type="EnsemblMetazoa" id="GAUT017563-PA"/>
    </source>
</evidence>
<accession>A0A1A9UVY5</accession>
<dbReference type="EnsemblMetazoa" id="GAUT017563-RA">
    <property type="protein sequence ID" value="GAUT017563-PA"/>
    <property type="gene ID" value="GAUT017563"/>
</dbReference>
<sequence>MVLPGAVSYYFCETYHGWSSLNSSKVETIFQGRLIVVENYKQSYIGSAKGSELSEFGFQRSDDILQAVLQYFLRFSKPVASIPMLCMHLNMSACTSNELSFVTDWLIDLLTVSSNDI</sequence>
<dbReference type="AlphaFoldDB" id="A0A1A9UVY5"/>
<dbReference type="VEuPathDB" id="VectorBase:GAUT017563"/>
<proteinExistence type="predicted"/>
<name>A0A1A9UVY5_GLOAU</name>
<dbReference type="Proteomes" id="UP000078200">
    <property type="component" value="Unassembled WGS sequence"/>
</dbReference>
<reference evidence="1" key="1">
    <citation type="submission" date="2020-05" db="UniProtKB">
        <authorList>
            <consortium name="EnsemblMetazoa"/>
        </authorList>
    </citation>
    <scope>IDENTIFICATION</scope>
    <source>
        <strain evidence="1">TTRI</strain>
    </source>
</reference>